<evidence type="ECO:0000259" key="5">
    <source>
        <dbReference type="PROSITE" id="PS50405"/>
    </source>
</evidence>
<evidence type="ECO:0000313" key="6">
    <source>
        <dbReference type="EMBL" id="AIU71406.1"/>
    </source>
</evidence>
<evidence type="ECO:0000313" key="7">
    <source>
        <dbReference type="Proteomes" id="UP000029986"/>
    </source>
</evidence>
<sequence>MITVHHLNNSRSHRVLWTLEELGLPYQIEQYQRDPVTMLAPESLKKIHPLGKAPVLTDGEWTIAESAAILEYLQETYDHSALLKPQEKPERMQYRYWLHYAEGSLMPLLVMKLIFNRLGKAPVPWLIRPIGSLLGKGVQRGYLDQQLATHLRFIENHLSKNNWFAGDHFSLADIQMSFPLEAMNIRTGLDKAPHARGLLKRLHARPAYQLALEKGGPMELMD</sequence>
<dbReference type="SUPFAM" id="SSF52833">
    <property type="entry name" value="Thioredoxin-like"/>
    <property type="match status" value="1"/>
</dbReference>
<protein>
    <recommendedName>
        <fullName evidence="1">glutathione transferase</fullName>
        <ecNumber evidence="1">2.5.1.18</ecNumber>
    </recommendedName>
</protein>
<dbReference type="KEGG" id="hav:AT03_02740"/>
<dbReference type="SFLD" id="SFLDG00358">
    <property type="entry name" value="Main_(cytGST)"/>
    <property type="match status" value="1"/>
</dbReference>
<dbReference type="GO" id="GO:0004364">
    <property type="term" value="F:glutathione transferase activity"/>
    <property type="evidence" value="ECO:0007669"/>
    <property type="project" value="UniProtKB-EC"/>
</dbReference>
<dbReference type="InterPro" id="IPR036249">
    <property type="entry name" value="Thioredoxin-like_sf"/>
</dbReference>
<dbReference type="FunFam" id="3.40.30.10:FF:000156">
    <property type="entry name" value="Glutathione S-transferase 1"/>
    <property type="match status" value="1"/>
</dbReference>
<dbReference type="PANTHER" id="PTHR44051">
    <property type="entry name" value="GLUTATHIONE S-TRANSFERASE-RELATED"/>
    <property type="match status" value="1"/>
</dbReference>
<comment type="catalytic activity">
    <reaction evidence="3">
        <text>RX + glutathione = an S-substituted glutathione + a halide anion + H(+)</text>
        <dbReference type="Rhea" id="RHEA:16437"/>
        <dbReference type="ChEBI" id="CHEBI:15378"/>
        <dbReference type="ChEBI" id="CHEBI:16042"/>
        <dbReference type="ChEBI" id="CHEBI:17792"/>
        <dbReference type="ChEBI" id="CHEBI:57925"/>
        <dbReference type="ChEBI" id="CHEBI:90779"/>
        <dbReference type="EC" id="2.5.1.18"/>
    </reaction>
</comment>
<dbReference type="PROSITE" id="PS50404">
    <property type="entry name" value="GST_NTER"/>
    <property type="match status" value="1"/>
</dbReference>
<feature type="domain" description="GST N-terminal" evidence="4">
    <location>
        <begin position="1"/>
        <end position="81"/>
    </location>
</feature>
<dbReference type="PANTHER" id="PTHR44051:SF9">
    <property type="entry name" value="GLUTATHIONE S-TRANSFERASE 1"/>
    <property type="match status" value="1"/>
</dbReference>
<dbReference type="GO" id="GO:0005737">
    <property type="term" value="C:cytoplasm"/>
    <property type="evidence" value="ECO:0007669"/>
    <property type="project" value="UniProtKB-ARBA"/>
</dbReference>
<dbReference type="GeneID" id="56890151"/>
<evidence type="ECO:0000256" key="3">
    <source>
        <dbReference type="ARBA" id="ARBA00047960"/>
    </source>
</evidence>
<dbReference type="OrthoDB" id="9810080at2"/>
<keyword evidence="2 6" id="KW-0808">Transferase</keyword>
<dbReference type="SFLD" id="SFLDG01150">
    <property type="entry name" value="Main.1:_Beta-like"/>
    <property type="match status" value="1"/>
</dbReference>
<dbReference type="EMBL" id="CP009706">
    <property type="protein sequence ID" value="AIU71406.1"/>
    <property type="molecule type" value="Genomic_DNA"/>
</dbReference>
<dbReference type="Proteomes" id="UP000029986">
    <property type="component" value="Chromosome"/>
</dbReference>
<accession>A0A097QY35</accession>
<name>A0A097QY35_HAFAL</name>
<dbReference type="InterPro" id="IPR004045">
    <property type="entry name" value="Glutathione_S-Trfase_N"/>
</dbReference>
<dbReference type="SFLD" id="SFLDS00019">
    <property type="entry name" value="Glutathione_Transferase_(cytos"/>
    <property type="match status" value="1"/>
</dbReference>
<keyword evidence="7" id="KW-1185">Reference proteome</keyword>
<reference evidence="6 7" key="1">
    <citation type="journal article" date="2014" name="Gut Pathog.">
        <title>Gene clusters of Hafnia alvei strain FB1 important in survival and pathogenesis: a draft genome perspective.</title>
        <authorList>
            <person name="Tan J.Y."/>
            <person name="Yin W.F."/>
            <person name="Chan K.G."/>
        </authorList>
    </citation>
    <scope>NUCLEOTIDE SEQUENCE [LARGE SCALE GENOMIC DNA]</scope>
    <source>
        <strain evidence="6 7">FB1</strain>
    </source>
</reference>
<dbReference type="EC" id="2.5.1.18" evidence="1"/>
<dbReference type="CDD" id="cd03046">
    <property type="entry name" value="GST_N_GTT1_like"/>
    <property type="match status" value="1"/>
</dbReference>
<dbReference type="eggNOG" id="COG0625">
    <property type="taxonomic scope" value="Bacteria"/>
</dbReference>
<dbReference type="Gene3D" id="3.40.30.10">
    <property type="entry name" value="Glutaredoxin"/>
    <property type="match status" value="1"/>
</dbReference>
<feature type="domain" description="GST C-terminal" evidence="5">
    <location>
        <begin position="87"/>
        <end position="222"/>
    </location>
</feature>
<proteinExistence type="predicted"/>
<evidence type="ECO:0000256" key="1">
    <source>
        <dbReference type="ARBA" id="ARBA00012452"/>
    </source>
</evidence>
<dbReference type="Pfam" id="PF13409">
    <property type="entry name" value="GST_N_2"/>
    <property type="match status" value="1"/>
</dbReference>
<dbReference type="Pfam" id="PF00043">
    <property type="entry name" value="GST_C"/>
    <property type="match status" value="1"/>
</dbReference>
<gene>
    <name evidence="6" type="ORF">AT03_02740</name>
</gene>
<dbReference type="InterPro" id="IPR040079">
    <property type="entry name" value="Glutathione_S-Trfase"/>
</dbReference>
<dbReference type="GO" id="GO:0004601">
    <property type="term" value="F:peroxidase activity"/>
    <property type="evidence" value="ECO:0007669"/>
    <property type="project" value="UniProtKB-ARBA"/>
</dbReference>
<dbReference type="HOGENOM" id="CLU_011226_15_5_6"/>
<dbReference type="AlphaFoldDB" id="A0A097QY35"/>
<evidence type="ECO:0000259" key="4">
    <source>
        <dbReference type="PROSITE" id="PS50404"/>
    </source>
</evidence>
<organism evidence="6 7">
    <name type="scientific">Hafnia alvei FB1</name>
    <dbReference type="NCBI Taxonomy" id="1453496"/>
    <lineage>
        <taxon>Bacteria</taxon>
        <taxon>Pseudomonadati</taxon>
        <taxon>Pseudomonadota</taxon>
        <taxon>Gammaproteobacteria</taxon>
        <taxon>Enterobacterales</taxon>
        <taxon>Hafniaceae</taxon>
        <taxon>Hafnia</taxon>
    </lineage>
</organism>
<dbReference type="InterPro" id="IPR010987">
    <property type="entry name" value="Glutathione-S-Trfase_C-like"/>
</dbReference>
<dbReference type="InterPro" id="IPR036282">
    <property type="entry name" value="Glutathione-S-Trfase_C_sf"/>
</dbReference>
<dbReference type="PROSITE" id="PS50405">
    <property type="entry name" value="GST_CTER"/>
    <property type="match status" value="1"/>
</dbReference>
<evidence type="ECO:0000256" key="2">
    <source>
        <dbReference type="ARBA" id="ARBA00022679"/>
    </source>
</evidence>
<dbReference type="Gene3D" id="1.20.1050.10">
    <property type="match status" value="1"/>
</dbReference>
<dbReference type="RefSeq" id="WP_025798586.1">
    <property type="nucleotide sequence ID" value="NZ_CP009706.1"/>
</dbReference>
<dbReference type="PATRIC" id="fig|1453496.5.peg.538"/>
<dbReference type="CDD" id="cd03189">
    <property type="entry name" value="GST_C_GTT1_like"/>
    <property type="match status" value="1"/>
</dbReference>
<dbReference type="SUPFAM" id="SSF47616">
    <property type="entry name" value="GST C-terminal domain-like"/>
    <property type="match status" value="1"/>
</dbReference>
<dbReference type="InterPro" id="IPR004046">
    <property type="entry name" value="GST_C"/>
</dbReference>